<proteinExistence type="predicted"/>
<keyword evidence="2" id="KW-1185">Reference proteome</keyword>
<dbReference type="EMBL" id="JACHDY010000007">
    <property type="protein sequence ID" value="MBB5319319.1"/>
    <property type="molecule type" value="Genomic_DNA"/>
</dbReference>
<reference evidence="1" key="1">
    <citation type="submission" date="2020-08" db="EMBL/GenBank/DDBJ databases">
        <title>Genomic Encyclopedia of Type Strains, Phase IV (KMG-V): Genome sequencing to study the core and pangenomes of soil and plant-associated prokaryotes.</title>
        <authorList>
            <person name="Whitman W."/>
        </authorList>
    </citation>
    <scope>NUCLEOTIDE SEQUENCE [LARGE SCALE GENOMIC DNA]</scope>
    <source>
        <strain evidence="1">M8UP27</strain>
    </source>
</reference>
<evidence type="ECO:0000313" key="1">
    <source>
        <dbReference type="EMBL" id="MBB5319319.1"/>
    </source>
</evidence>
<accession>A0A7W8MUI1</accession>
<sequence length="141" mass="15366">MRTNKVIFYCLLDFGHMAGNALTPGASFSMVSVLAHRPFEPGRIFLRVAGQADRIADRNEVRGVLITVYLMAVETADLPVIHLALDEVVALHPVFVRGQVGKLIEVGVFQASVLRASSNRLAFGMAKSQRASRNTCPRLGC</sequence>
<gene>
    <name evidence="1" type="ORF">HDF09_004025</name>
</gene>
<name>A0A7W8MUI1_9BACT</name>
<protein>
    <submittedName>
        <fullName evidence="1">Uncharacterized protein</fullName>
    </submittedName>
</protein>
<comment type="caution">
    <text evidence="1">The sequence shown here is derived from an EMBL/GenBank/DDBJ whole genome shotgun (WGS) entry which is preliminary data.</text>
</comment>
<organism evidence="1 2">
    <name type="scientific">Tunturiibacter empetritectus</name>
    <dbReference type="NCBI Taxonomy" id="3069691"/>
    <lineage>
        <taxon>Bacteria</taxon>
        <taxon>Pseudomonadati</taxon>
        <taxon>Acidobacteriota</taxon>
        <taxon>Terriglobia</taxon>
        <taxon>Terriglobales</taxon>
        <taxon>Acidobacteriaceae</taxon>
        <taxon>Tunturiibacter</taxon>
    </lineage>
</organism>
<dbReference type="AlphaFoldDB" id="A0A7W8MUI1"/>
<evidence type="ECO:0000313" key="2">
    <source>
        <dbReference type="Proteomes" id="UP000568106"/>
    </source>
</evidence>
<dbReference type="Proteomes" id="UP000568106">
    <property type="component" value="Unassembled WGS sequence"/>
</dbReference>